<keyword evidence="2" id="KW-0472">Membrane</keyword>
<feature type="transmembrane region" description="Helical" evidence="2">
    <location>
        <begin position="12"/>
        <end position="31"/>
    </location>
</feature>
<dbReference type="OrthoDB" id="5325022at2759"/>
<organism evidence="3 4">
    <name type="scientific">Lophiostoma macrostomum CBS 122681</name>
    <dbReference type="NCBI Taxonomy" id="1314788"/>
    <lineage>
        <taxon>Eukaryota</taxon>
        <taxon>Fungi</taxon>
        <taxon>Dikarya</taxon>
        <taxon>Ascomycota</taxon>
        <taxon>Pezizomycotina</taxon>
        <taxon>Dothideomycetes</taxon>
        <taxon>Pleosporomycetidae</taxon>
        <taxon>Pleosporales</taxon>
        <taxon>Lophiostomataceae</taxon>
        <taxon>Lophiostoma</taxon>
    </lineage>
</organism>
<feature type="region of interest" description="Disordered" evidence="1">
    <location>
        <begin position="206"/>
        <end position="301"/>
    </location>
</feature>
<reference evidence="3" key="1">
    <citation type="journal article" date="2020" name="Stud. Mycol.">
        <title>101 Dothideomycetes genomes: a test case for predicting lifestyles and emergence of pathogens.</title>
        <authorList>
            <person name="Haridas S."/>
            <person name="Albert R."/>
            <person name="Binder M."/>
            <person name="Bloem J."/>
            <person name="Labutti K."/>
            <person name="Salamov A."/>
            <person name="Andreopoulos B."/>
            <person name="Baker S."/>
            <person name="Barry K."/>
            <person name="Bills G."/>
            <person name="Bluhm B."/>
            <person name="Cannon C."/>
            <person name="Castanera R."/>
            <person name="Culley D."/>
            <person name="Daum C."/>
            <person name="Ezra D."/>
            <person name="Gonzalez J."/>
            <person name="Henrissat B."/>
            <person name="Kuo A."/>
            <person name="Liang C."/>
            <person name="Lipzen A."/>
            <person name="Lutzoni F."/>
            <person name="Magnuson J."/>
            <person name="Mondo S."/>
            <person name="Nolan M."/>
            <person name="Ohm R."/>
            <person name="Pangilinan J."/>
            <person name="Park H.-J."/>
            <person name="Ramirez L."/>
            <person name="Alfaro M."/>
            <person name="Sun H."/>
            <person name="Tritt A."/>
            <person name="Yoshinaga Y."/>
            <person name="Zwiers L.-H."/>
            <person name="Turgeon B."/>
            <person name="Goodwin S."/>
            <person name="Spatafora J."/>
            <person name="Crous P."/>
            <person name="Grigoriev I."/>
        </authorList>
    </citation>
    <scope>NUCLEOTIDE SEQUENCE</scope>
    <source>
        <strain evidence="3">CBS 122681</strain>
    </source>
</reference>
<proteinExistence type="predicted"/>
<accession>A0A6A6THF0</accession>
<protein>
    <recommendedName>
        <fullName evidence="5">MARVEL domain-containing protein</fullName>
    </recommendedName>
</protein>
<feature type="compositionally biased region" description="Low complexity" evidence="1">
    <location>
        <begin position="207"/>
        <end position="223"/>
    </location>
</feature>
<sequence>MERPAHVLTVPRWTSVIYGLQILLAIIILGLDAYGIHWIPYDALIFSLVAALVTMLVSGYILLTSLSLHNLYNMYVVLALHILMIIFWIVDMGLVANLARIWAGPECSYSYYYGYYCTYGKKRSLPLSFDKRDTTTFSAYYRALAAGAFFGSCQFVLWVLTTVLTIIHLNKHRSGQVPSASNPPAYVEHGHAGQGVPLESKFAHNVQTQPQPQQNPYQQQPQQVYSAVSTPQHQPAQPVYGQQQQSPYNTYPQDPINRGQTISPVTQQHTGYSNTGTVSELSTPQHTGAPYNPNVSELSTK</sequence>
<evidence type="ECO:0000256" key="1">
    <source>
        <dbReference type="SAM" id="MobiDB-lite"/>
    </source>
</evidence>
<dbReference type="PANTHER" id="PTHR37451:SF4">
    <property type="entry name" value="MARVEL DOMAIN-CONTAINING PROTEIN"/>
    <property type="match status" value="1"/>
</dbReference>
<keyword evidence="4" id="KW-1185">Reference proteome</keyword>
<evidence type="ECO:0000313" key="3">
    <source>
        <dbReference type="EMBL" id="KAF2659330.1"/>
    </source>
</evidence>
<evidence type="ECO:0000313" key="4">
    <source>
        <dbReference type="Proteomes" id="UP000799324"/>
    </source>
</evidence>
<name>A0A6A6THF0_9PLEO</name>
<feature type="compositionally biased region" description="Polar residues" evidence="1">
    <location>
        <begin position="248"/>
        <end position="286"/>
    </location>
</feature>
<evidence type="ECO:0008006" key="5">
    <source>
        <dbReference type="Google" id="ProtNLM"/>
    </source>
</evidence>
<feature type="transmembrane region" description="Helical" evidence="2">
    <location>
        <begin position="70"/>
        <end position="90"/>
    </location>
</feature>
<feature type="compositionally biased region" description="Low complexity" evidence="1">
    <location>
        <begin position="232"/>
        <end position="247"/>
    </location>
</feature>
<dbReference type="PANTHER" id="PTHR37451">
    <property type="entry name" value="MARVEL DOMAIN"/>
    <property type="match status" value="1"/>
</dbReference>
<dbReference type="Proteomes" id="UP000799324">
    <property type="component" value="Unassembled WGS sequence"/>
</dbReference>
<dbReference type="AlphaFoldDB" id="A0A6A6THF0"/>
<keyword evidence="2" id="KW-0812">Transmembrane</keyword>
<feature type="transmembrane region" description="Helical" evidence="2">
    <location>
        <begin position="139"/>
        <end position="167"/>
    </location>
</feature>
<feature type="transmembrane region" description="Helical" evidence="2">
    <location>
        <begin position="43"/>
        <end position="63"/>
    </location>
</feature>
<keyword evidence="2" id="KW-1133">Transmembrane helix</keyword>
<gene>
    <name evidence="3" type="ORF">K491DRAFT_712849</name>
</gene>
<dbReference type="EMBL" id="MU004308">
    <property type="protein sequence ID" value="KAF2659330.1"/>
    <property type="molecule type" value="Genomic_DNA"/>
</dbReference>
<evidence type="ECO:0000256" key="2">
    <source>
        <dbReference type="SAM" id="Phobius"/>
    </source>
</evidence>